<dbReference type="GO" id="GO:0016989">
    <property type="term" value="F:sigma factor antagonist activity"/>
    <property type="evidence" value="ECO:0007669"/>
    <property type="project" value="TreeGrafter"/>
</dbReference>
<name>A0A1M4VT66_9BACT</name>
<dbReference type="RefSeq" id="WP_072834099.1">
    <property type="nucleotide sequence ID" value="NZ_FQUU01000003.1"/>
</dbReference>
<gene>
    <name evidence="4" type="ORF">SAMN02745131_00966</name>
</gene>
<dbReference type="GO" id="GO:0005886">
    <property type="term" value="C:plasma membrane"/>
    <property type="evidence" value="ECO:0007669"/>
    <property type="project" value="InterPro"/>
</dbReference>
<sequence>MNIKEYISSGIIESYVLGLATQQESQEFEKLSAQYPEIAAARNEFELALEQELTSSTVTVSGHIKQNIVQKIFSPVEDTEMAREVSMETKPGSNFIWKWLVAASFILLVGTAFWAVNTSRNAKRLEKERVALLQQLSRTESELNAMKQEAAIMQKPDVKMASMNNASNPMVYATIYWDTTSKDVYLMVNNLPKPASDKQYQLWALLDNKPIDLGMIEARQDKLLYRMKNVQQAEAFAITLEPKGGSSTPTTTPVVLSKL</sequence>
<dbReference type="PANTHER" id="PTHR37461">
    <property type="entry name" value="ANTI-SIGMA-K FACTOR RSKA"/>
    <property type="match status" value="1"/>
</dbReference>
<dbReference type="GO" id="GO:0006417">
    <property type="term" value="P:regulation of translation"/>
    <property type="evidence" value="ECO:0007669"/>
    <property type="project" value="TreeGrafter"/>
</dbReference>
<evidence type="ECO:0000256" key="1">
    <source>
        <dbReference type="SAM" id="Coils"/>
    </source>
</evidence>
<dbReference type="Proteomes" id="UP000184048">
    <property type="component" value="Unassembled WGS sequence"/>
</dbReference>
<evidence type="ECO:0000256" key="2">
    <source>
        <dbReference type="SAM" id="Phobius"/>
    </source>
</evidence>
<dbReference type="InterPro" id="IPR051474">
    <property type="entry name" value="Anti-sigma-K/W_factor"/>
</dbReference>
<reference evidence="4 5" key="1">
    <citation type="submission" date="2016-11" db="EMBL/GenBank/DDBJ databases">
        <authorList>
            <person name="Jaros S."/>
            <person name="Januszkiewicz K."/>
            <person name="Wedrychowicz H."/>
        </authorList>
    </citation>
    <scope>NUCLEOTIDE SEQUENCE [LARGE SCALE GENOMIC DNA]</scope>
    <source>
        <strain evidence="4 5">DSM 18119</strain>
    </source>
</reference>
<keyword evidence="2" id="KW-0472">Membrane</keyword>
<keyword evidence="1" id="KW-0175">Coiled coil</keyword>
<evidence type="ECO:0000313" key="5">
    <source>
        <dbReference type="Proteomes" id="UP000184048"/>
    </source>
</evidence>
<dbReference type="OrthoDB" id="1420916at2"/>
<proteinExistence type="predicted"/>
<dbReference type="PANTHER" id="PTHR37461:SF1">
    <property type="entry name" value="ANTI-SIGMA-K FACTOR RSKA"/>
    <property type="match status" value="1"/>
</dbReference>
<organism evidence="4 5">
    <name type="scientific">Flavisolibacter ginsengisoli DSM 18119</name>
    <dbReference type="NCBI Taxonomy" id="1121884"/>
    <lineage>
        <taxon>Bacteria</taxon>
        <taxon>Pseudomonadati</taxon>
        <taxon>Bacteroidota</taxon>
        <taxon>Chitinophagia</taxon>
        <taxon>Chitinophagales</taxon>
        <taxon>Chitinophagaceae</taxon>
        <taxon>Flavisolibacter</taxon>
    </lineage>
</organism>
<keyword evidence="5" id="KW-1185">Reference proteome</keyword>
<dbReference type="Pfam" id="PF10099">
    <property type="entry name" value="RskA_C"/>
    <property type="match status" value="1"/>
</dbReference>
<dbReference type="InterPro" id="IPR018764">
    <property type="entry name" value="RskA_C"/>
</dbReference>
<evidence type="ECO:0000313" key="4">
    <source>
        <dbReference type="EMBL" id="SHE72128.1"/>
    </source>
</evidence>
<accession>A0A1M4VT66</accession>
<dbReference type="EMBL" id="FQUU01000003">
    <property type="protein sequence ID" value="SHE72128.1"/>
    <property type="molecule type" value="Genomic_DNA"/>
</dbReference>
<feature type="domain" description="Anti-sigma K factor RskA C-terminal" evidence="3">
    <location>
        <begin position="101"/>
        <end position="254"/>
    </location>
</feature>
<keyword evidence="2" id="KW-1133">Transmembrane helix</keyword>
<dbReference type="STRING" id="1121884.SAMN02745131_00966"/>
<feature type="transmembrane region" description="Helical" evidence="2">
    <location>
        <begin position="96"/>
        <end position="116"/>
    </location>
</feature>
<protein>
    <submittedName>
        <fullName evidence="4">Anti-sigma-K factor RskA</fullName>
    </submittedName>
</protein>
<feature type="coiled-coil region" evidence="1">
    <location>
        <begin position="115"/>
        <end position="149"/>
    </location>
</feature>
<evidence type="ECO:0000259" key="3">
    <source>
        <dbReference type="Pfam" id="PF10099"/>
    </source>
</evidence>
<keyword evidence="2" id="KW-0812">Transmembrane</keyword>
<dbReference type="AlphaFoldDB" id="A0A1M4VT66"/>